<sequence>MEVDLIAKTNPMITPANCARKYNYWIPRKTEILLSLVNVELNTKDCTIRLPDNPAKKRIEEKYYEMTEDKIIYEPELRNRLDYMRRLRHHYNRLVNRTGVRVNPTTEQIEMPSSLWDDRIAEAGTTN</sequence>
<evidence type="ECO:0000313" key="2">
    <source>
        <dbReference type="Proteomes" id="UP001642260"/>
    </source>
</evidence>
<organism evidence="1 2">
    <name type="scientific">Eruca vesicaria subsp. sativa</name>
    <name type="common">Garden rocket</name>
    <name type="synonym">Eruca sativa</name>
    <dbReference type="NCBI Taxonomy" id="29727"/>
    <lineage>
        <taxon>Eukaryota</taxon>
        <taxon>Viridiplantae</taxon>
        <taxon>Streptophyta</taxon>
        <taxon>Embryophyta</taxon>
        <taxon>Tracheophyta</taxon>
        <taxon>Spermatophyta</taxon>
        <taxon>Magnoliopsida</taxon>
        <taxon>eudicotyledons</taxon>
        <taxon>Gunneridae</taxon>
        <taxon>Pentapetalae</taxon>
        <taxon>rosids</taxon>
        <taxon>malvids</taxon>
        <taxon>Brassicales</taxon>
        <taxon>Brassicaceae</taxon>
        <taxon>Brassiceae</taxon>
        <taxon>Eruca</taxon>
    </lineage>
</organism>
<gene>
    <name evidence="1" type="ORF">ERUC_LOCUS32164</name>
</gene>
<dbReference type="Proteomes" id="UP001642260">
    <property type="component" value="Unassembled WGS sequence"/>
</dbReference>
<keyword evidence="2" id="KW-1185">Reference proteome</keyword>
<comment type="caution">
    <text evidence="1">The sequence shown here is derived from an EMBL/GenBank/DDBJ whole genome shotgun (WGS) entry which is preliminary data.</text>
</comment>
<dbReference type="EMBL" id="CAKOAT010456265">
    <property type="protein sequence ID" value="CAH8375272.1"/>
    <property type="molecule type" value="Genomic_DNA"/>
</dbReference>
<dbReference type="AlphaFoldDB" id="A0ABC8L4B2"/>
<reference evidence="1 2" key="1">
    <citation type="submission" date="2022-03" db="EMBL/GenBank/DDBJ databases">
        <authorList>
            <person name="Macdonald S."/>
            <person name="Ahmed S."/>
            <person name="Newling K."/>
        </authorList>
    </citation>
    <scope>NUCLEOTIDE SEQUENCE [LARGE SCALE GENOMIC DNA]</scope>
</reference>
<accession>A0ABC8L4B2</accession>
<protein>
    <submittedName>
        <fullName evidence="1">Uncharacterized protein</fullName>
    </submittedName>
</protein>
<evidence type="ECO:0000313" key="1">
    <source>
        <dbReference type="EMBL" id="CAH8375272.1"/>
    </source>
</evidence>
<proteinExistence type="predicted"/>
<name>A0ABC8L4B2_ERUVS</name>